<protein>
    <submittedName>
        <fullName evidence="1">Uncharacterized protein</fullName>
    </submittedName>
</protein>
<gene>
    <name evidence="1" type="ORF">TL08_24190</name>
</gene>
<organism evidence="1 2">
    <name type="scientific">Actinoalloteichus hymeniacidonis</name>
    <dbReference type="NCBI Taxonomy" id="340345"/>
    <lineage>
        <taxon>Bacteria</taxon>
        <taxon>Bacillati</taxon>
        <taxon>Actinomycetota</taxon>
        <taxon>Actinomycetes</taxon>
        <taxon>Pseudonocardiales</taxon>
        <taxon>Pseudonocardiaceae</taxon>
        <taxon>Actinoalloteichus</taxon>
    </lineage>
</organism>
<dbReference type="RefSeq" id="WP_069852301.1">
    <property type="nucleotide sequence ID" value="NZ_CP014859.1"/>
</dbReference>
<dbReference type="AlphaFoldDB" id="A0AAC9HV78"/>
<accession>A0AAC9HV78</accession>
<dbReference type="KEGG" id="ahm:TL08_24190"/>
<dbReference type="EMBL" id="CP014859">
    <property type="protein sequence ID" value="AOS65616.1"/>
    <property type="molecule type" value="Genomic_DNA"/>
</dbReference>
<sequence>MTGPRQIAVEPLLIDQDTLPAAGLILDRHRVPVLCGEPIPIDGDRAPTLCGLPVTIGPRPAEVLPGIPATHVADCVDCIAIIEGRDIDRTDDPDTVVRLFLRRTGTMPVHIVELTVVELDRELPTALTAGCGQRFRAGDSHDRLDPGDGAPCIRCLLNTVRTTRPEISGTPSDTP</sequence>
<keyword evidence="2" id="KW-1185">Reference proteome</keyword>
<name>A0AAC9HV78_9PSEU</name>
<reference evidence="2" key="1">
    <citation type="submission" date="2016-03" db="EMBL/GenBank/DDBJ databases">
        <title>Complete genome sequence of the type strain Actinoalloteichus hymeniacidonis DSM 45092.</title>
        <authorList>
            <person name="Schaffert L."/>
            <person name="Albersmeier A."/>
            <person name="Winkler A."/>
            <person name="Kalinowski J."/>
            <person name="Zotchev S."/>
            <person name="Ruckert C."/>
        </authorList>
    </citation>
    <scope>NUCLEOTIDE SEQUENCE [LARGE SCALE GENOMIC DNA]</scope>
    <source>
        <strain evidence="2">HPA177(T) (DSM 45092(T))</strain>
    </source>
</reference>
<evidence type="ECO:0000313" key="1">
    <source>
        <dbReference type="EMBL" id="AOS65616.1"/>
    </source>
</evidence>
<evidence type="ECO:0000313" key="2">
    <source>
        <dbReference type="Proteomes" id="UP000095210"/>
    </source>
</evidence>
<proteinExistence type="predicted"/>
<dbReference type="Proteomes" id="UP000095210">
    <property type="component" value="Chromosome"/>
</dbReference>